<dbReference type="CDD" id="cd06354">
    <property type="entry name" value="PBP1_PrnA-like"/>
    <property type="match status" value="1"/>
</dbReference>
<dbReference type="HOGENOM" id="CLU_038813_0_0_9"/>
<keyword evidence="9" id="KW-1185">Reference proteome</keyword>
<keyword evidence="5" id="KW-0472">Membrane</keyword>
<dbReference type="InterPro" id="IPR003760">
    <property type="entry name" value="PnrA-like"/>
</dbReference>
<dbReference type="Gene3D" id="3.40.50.2300">
    <property type="match status" value="2"/>
</dbReference>
<sequence>MTNNLGNLFIKGDRKMASNAKMWVAGAAVVIIAGGAYAAWSGNKSSDDKSNKTSVALITDGGGIDDKSFNQSAWEGMKSWAKDNNVKQGKGGYAYYPSKTNADFTTNMDQARSDGFKNIYGIGFQLVSTINEQSKKHPDTNYMIIDDIAKARKNTVSVTFKSEQSSYLAGVAAAKTTKTNKLGFVGGMQSAVVKTFEAGFIAGAKSVNPNIKVDAQYVGSFTDAGKGKTIASSMYQNGADVIFSAAGGSGAGVFTEAKDLNEEKNAADKVWVVGVDRDQNADGAYTAKDGKSNFTLTSAVKKVGKAVIDVTNDTAKGKFPGGKHLVYGLSDKGVAVTRGNISSAAWHSVQDAQKKIVDGDVKVPAK</sequence>
<protein>
    <submittedName>
        <fullName evidence="8">Basic membrane protein</fullName>
    </submittedName>
</protein>
<dbReference type="EMBL" id="ACKU01000014">
    <property type="protein sequence ID" value="EER74600.1"/>
    <property type="molecule type" value="Genomic_DNA"/>
</dbReference>
<evidence type="ECO:0000256" key="2">
    <source>
        <dbReference type="ARBA" id="ARBA00008610"/>
    </source>
</evidence>
<evidence type="ECO:0000256" key="6">
    <source>
        <dbReference type="ARBA" id="ARBA00023288"/>
    </source>
</evidence>
<dbReference type="Pfam" id="PF02608">
    <property type="entry name" value="Bmp"/>
    <property type="match status" value="1"/>
</dbReference>
<organism evidence="8 9">
    <name type="scientific">Weissella paramesenteroides ATCC 33313</name>
    <dbReference type="NCBI Taxonomy" id="585506"/>
    <lineage>
        <taxon>Bacteria</taxon>
        <taxon>Bacillati</taxon>
        <taxon>Bacillota</taxon>
        <taxon>Bacilli</taxon>
        <taxon>Lactobacillales</taxon>
        <taxon>Lactobacillaceae</taxon>
        <taxon>Weissella</taxon>
    </lineage>
</organism>
<evidence type="ECO:0000256" key="5">
    <source>
        <dbReference type="ARBA" id="ARBA00023136"/>
    </source>
</evidence>
<evidence type="ECO:0000256" key="4">
    <source>
        <dbReference type="ARBA" id="ARBA00022729"/>
    </source>
</evidence>
<evidence type="ECO:0000313" key="8">
    <source>
        <dbReference type="EMBL" id="EER74600.1"/>
    </source>
</evidence>
<comment type="similarity">
    <text evidence="2">Belongs to the BMP lipoprotein family.</text>
</comment>
<accession>C5RAT1</accession>
<comment type="subcellular location">
    <subcellularLocation>
        <location evidence="1">Cell membrane</location>
        <topology evidence="1">Lipid-anchor</topology>
    </subcellularLocation>
</comment>
<dbReference type="InterPro" id="IPR050957">
    <property type="entry name" value="BMP_lipoprotein"/>
</dbReference>
<dbReference type="GO" id="GO:0005886">
    <property type="term" value="C:plasma membrane"/>
    <property type="evidence" value="ECO:0007669"/>
    <property type="project" value="UniProtKB-SubCell"/>
</dbReference>
<keyword evidence="4" id="KW-0732">Signal</keyword>
<reference evidence="8 9" key="1">
    <citation type="submission" date="2009-04" db="EMBL/GenBank/DDBJ databases">
        <authorList>
            <person name="Qin X."/>
            <person name="Bachman B."/>
            <person name="Battles P."/>
            <person name="Bell A."/>
            <person name="Bess C."/>
            <person name="Bickham C."/>
            <person name="Chaboub L."/>
            <person name="Chen D."/>
            <person name="Coyle M."/>
            <person name="Deiros D.R."/>
            <person name="Dinh H."/>
            <person name="Forbes L."/>
            <person name="Fowler G."/>
            <person name="Francisco L."/>
            <person name="Fu Q."/>
            <person name="Gubbala S."/>
            <person name="Hale W."/>
            <person name="Han Y."/>
            <person name="Hemphill L."/>
            <person name="Highlander S.K."/>
            <person name="Hirani K."/>
            <person name="Hogues M."/>
            <person name="Jackson L."/>
            <person name="Jakkamsetti A."/>
            <person name="Javaid M."/>
            <person name="Jiang H."/>
            <person name="Korchina V."/>
            <person name="Kovar C."/>
            <person name="Lara F."/>
            <person name="Lee S."/>
            <person name="Mata R."/>
            <person name="Mathew T."/>
            <person name="Moen C."/>
            <person name="Morales K."/>
            <person name="Munidasa M."/>
            <person name="Nazareth L."/>
            <person name="Ngo R."/>
            <person name="Nguyen L."/>
            <person name="Okwuonu G."/>
            <person name="Ongeri F."/>
            <person name="Patil S."/>
            <person name="Petrosino J."/>
            <person name="Pham C."/>
            <person name="Pham P."/>
            <person name="Pu L.-L."/>
            <person name="Puazo M."/>
            <person name="Raj R."/>
            <person name="Reid J."/>
            <person name="Rouhana J."/>
            <person name="Saada N."/>
            <person name="Shang Y."/>
            <person name="Simmons D."/>
            <person name="Thornton R."/>
            <person name="Warren J."/>
            <person name="Weissenberger G."/>
            <person name="Zhang J."/>
            <person name="Zhang L."/>
            <person name="Zhou C."/>
            <person name="Zhu D."/>
            <person name="Muzny D."/>
            <person name="Worley K."/>
            <person name="Gibbs R."/>
        </authorList>
    </citation>
    <scope>NUCLEOTIDE SEQUENCE [LARGE SCALE GENOMIC DNA]</scope>
    <source>
        <strain evidence="8 9">ATCC 33313</strain>
    </source>
</reference>
<dbReference type="STRING" id="585506.HMPREF0877_1076"/>
<evidence type="ECO:0000256" key="1">
    <source>
        <dbReference type="ARBA" id="ARBA00004193"/>
    </source>
</evidence>
<evidence type="ECO:0000259" key="7">
    <source>
        <dbReference type="Pfam" id="PF02608"/>
    </source>
</evidence>
<keyword evidence="3" id="KW-1003">Cell membrane</keyword>
<dbReference type="eggNOG" id="COG1744">
    <property type="taxonomic scope" value="Bacteria"/>
</dbReference>
<feature type="domain" description="ABC transporter substrate-binding protein PnrA-like" evidence="7">
    <location>
        <begin position="56"/>
        <end position="365"/>
    </location>
</feature>
<dbReference type="PANTHER" id="PTHR34296:SF2">
    <property type="entry name" value="ABC TRANSPORTER GUANOSINE-BINDING PROTEIN NUPN"/>
    <property type="match status" value="1"/>
</dbReference>
<comment type="caution">
    <text evidence="8">The sequence shown here is derived from an EMBL/GenBank/DDBJ whole genome shotgun (WGS) entry which is preliminary data.</text>
</comment>
<dbReference type="Proteomes" id="UP000004528">
    <property type="component" value="Unassembled WGS sequence"/>
</dbReference>
<gene>
    <name evidence="8" type="ORF">HMPREF0877_1076</name>
</gene>
<proteinExistence type="inferred from homology"/>
<evidence type="ECO:0000256" key="3">
    <source>
        <dbReference type="ARBA" id="ARBA00022475"/>
    </source>
</evidence>
<evidence type="ECO:0000313" key="9">
    <source>
        <dbReference type="Proteomes" id="UP000004528"/>
    </source>
</evidence>
<dbReference type="AlphaFoldDB" id="C5RAT1"/>
<dbReference type="SUPFAM" id="SSF53822">
    <property type="entry name" value="Periplasmic binding protein-like I"/>
    <property type="match status" value="1"/>
</dbReference>
<dbReference type="PANTHER" id="PTHR34296">
    <property type="entry name" value="TRANSCRIPTIONAL ACTIVATOR PROTEIN MED"/>
    <property type="match status" value="1"/>
</dbReference>
<name>C5RAT1_WEIPA</name>
<dbReference type="InterPro" id="IPR028082">
    <property type="entry name" value="Peripla_BP_I"/>
</dbReference>
<keyword evidence="6" id="KW-0449">Lipoprotein</keyword>